<dbReference type="EMBL" id="CYYR01000012">
    <property type="protein sequence ID" value="CUO00707.1"/>
    <property type="molecule type" value="Genomic_DNA"/>
</dbReference>
<reference evidence="1" key="1">
    <citation type="submission" date="2015-05" db="EMBL/GenBank/DDBJ databases">
        <authorList>
            <person name="Wang D.B."/>
            <person name="Wang M."/>
        </authorList>
    </citation>
    <scope>NUCLEOTIDE SEQUENCE [LARGE SCALE GENOMIC DNA]</scope>
    <source>
        <strain evidence="1">L1-83</strain>
    </source>
</reference>
<evidence type="ECO:0000313" key="8">
    <source>
        <dbReference type="EMBL" id="RHE98239.1"/>
    </source>
</evidence>
<keyword evidence="10" id="KW-1185">Reference proteome</keyword>
<dbReference type="InterPro" id="IPR037208">
    <property type="entry name" value="Spo0E-like_sf"/>
</dbReference>
<dbReference type="AlphaFoldDB" id="A0A0M6WU75"/>
<dbReference type="Proteomes" id="UP000095395">
    <property type="component" value="Unassembled WGS sequence"/>
</dbReference>
<evidence type="ECO:0000313" key="16">
    <source>
        <dbReference type="Proteomes" id="UP000283738"/>
    </source>
</evidence>
<dbReference type="EMBL" id="QSKW01000010">
    <property type="protein sequence ID" value="RHE98239.1"/>
    <property type="molecule type" value="Genomic_DNA"/>
</dbReference>
<evidence type="ECO:0000313" key="15">
    <source>
        <dbReference type="Proteomes" id="UP000283701"/>
    </source>
</evidence>
<evidence type="ECO:0000313" key="14">
    <source>
        <dbReference type="Proteomes" id="UP000283492"/>
    </source>
</evidence>
<dbReference type="EMBL" id="CVRS01000080">
    <property type="protein sequence ID" value="CRL40277.1"/>
    <property type="molecule type" value="Genomic_DNA"/>
</dbReference>
<name>A0A0M6WU75_9FIRM</name>
<protein>
    <submittedName>
        <fullName evidence="4">Spo0E family sporulation regulatory protein-aspartic acid phosphatase</fullName>
    </submittedName>
</protein>
<evidence type="ECO:0000313" key="5">
    <source>
        <dbReference type="EMBL" id="RGR70889.1"/>
    </source>
</evidence>
<dbReference type="Proteomes" id="UP000283492">
    <property type="component" value="Unassembled WGS sequence"/>
</dbReference>
<evidence type="ECO:0000313" key="3">
    <source>
        <dbReference type="EMBL" id="CUO00707.1"/>
    </source>
</evidence>
<dbReference type="GeneID" id="75164333"/>
<sequence length="53" mass="6556">MRKLSELQQEIESVRFELDQALLRQDKFDNYYQKSTKLDQLIEEYIEETERSK</sequence>
<evidence type="ECO:0000313" key="9">
    <source>
        <dbReference type="EMBL" id="RHF87450.1"/>
    </source>
</evidence>
<dbReference type="Proteomes" id="UP000286271">
    <property type="component" value="Unassembled WGS sequence"/>
</dbReference>
<evidence type="ECO:0000313" key="1">
    <source>
        <dbReference type="EMBL" id="CRL40277.1"/>
    </source>
</evidence>
<dbReference type="Proteomes" id="UP000285820">
    <property type="component" value="Unassembled WGS sequence"/>
</dbReference>
<dbReference type="EMBL" id="QRHP01000001">
    <property type="protein sequence ID" value="RHF87450.1"/>
    <property type="molecule type" value="Genomic_DNA"/>
</dbReference>
<dbReference type="EMBL" id="QRTF01000006">
    <property type="protein sequence ID" value="RGQ52654.1"/>
    <property type="molecule type" value="Genomic_DNA"/>
</dbReference>
<dbReference type="STRING" id="360807.ERS852392_01914"/>
<reference evidence="13 14" key="3">
    <citation type="submission" date="2018-08" db="EMBL/GenBank/DDBJ databases">
        <title>A genome reference for cultivated species of the human gut microbiota.</title>
        <authorList>
            <person name="Zou Y."/>
            <person name="Xue W."/>
            <person name="Luo G."/>
        </authorList>
    </citation>
    <scope>NUCLEOTIDE SEQUENCE [LARGE SCALE GENOMIC DNA]</scope>
    <source>
        <strain evidence="5 17">AF24-4</strain>
        <strain evidence="4 16">AF28-15</strain>
        <strain evidence="9 15">AM23-23AC</strain>
        <strain evidence="8 18">AM27-11</strain>
        <strain evidence="7 13">AM32-8LB</strain>
        <strain evidence="6 14">AM42-1AC</strain>
    </source>
</reference>
<evidence type="ECO:0000313" key="17">
    <source>
        <dbReference type="Proteomes" id="UP000285820"/>
    </source>
</evidence>
<dbReference type="OrthoDB" id="2060320at2"/>
<dbReference type="EMBL" id="QSFX01000007">
    <property type="protein sequence ID" value="RHA90014.1"/>
    <property type="molecule type" value="Genomic_DNA"/>
</dbReference>
<dbReference type="GO" id="GO:0043937">
    <property type="term" value="P:regulation of sporulation"/>
    <property type="evidence" value="ECO:0007669"/>
    <property type="project" value="InterPro"/>
</dbReference>
<evidence type="ECO:0000313" key="7">
    <source>
        <dbReference type="EMBL" id="RHD03675.1"/>
    </source>
</evidence>
<reference evidence="10" key="2">
    <citation type="submission" date="2015-05" db="EMBL/GenBank/DDBJ databases">
        <authorList>
            <consortium name="Pathogen Informatics"/>
        </authorList>
    </citation>
    <scope>NUCLEOTIDE SEQUENCE [LARGE SCALE GENOMIC DNA]</scope>
    <source>
        <strain evidence="3 11">2789STDY5608835</strain>
        <strain evidence="2 12">2789STDY5608887</strain>
        <strain evidence="10">L1-83</strain>
    </source>
</reference>
<evidence type="ECO:0000313" key="4">
    <source>
        <dbReference type="EMBL" id="RGQ52654.1"/>
    </source>
</evidence>
<proteinExistence type="predicted"/>
<evidence type="ECO:0000313" key="13">
    <source>
        <dbReference type="Proteomes" id="UP000266391"/>
    </source>
</evidence>
<dbReference type="Proteomes" id="UP000049828">
    <property type="component" value="Unassembled WGS sequence"/>
</dbReference>
<dbReference type="RefSeq" id="WP_007884320.1">
    <property type="nucleotide sequence ID" value="NZ_CABJFX010000007.1"/>
</dbReference>
<dbReference type="EMBL" id="QRUN01000002">
    <property type="protein sequence ID" value="RGR70889.1"/>
    <property type="molecule type" value="Genomic_DNA"/>
</dbReference>
<evidence type="ECO:0000313" key="10">
    <source>
        <dbReference type="Proteomes" id="UP000049828"/>
    </source>
</evidence>
<evidence type="ECO:0000313" key="2">
    <source>
        <dbReference type="EMBL" id="CUN03437.1"/>
    </source>
</evidence>
<dbReference type="SUPFAM" id="SSF140500">
    <property type="entry name" value="BAS1536-like"/>
    <property type="match status" value="1"/>
</dbReference>
<dbReference type="EMBL" id="CYXX01000010">
    <property type="protein sequence ID" value="CUN03437.1"/>
    <property type="molecule type" value="Genomic_DNA"/>
</dbReference>
<evidence type="ECO:0000313" key="11">
    <source>
        <dbReference type="Proteomes" id="UP000095395"/>
    </source>
</evidence>
<dbReference type="Proteomes" id="UP000095453">
    <property type="component" value="Unassembled WGS sequence"/>
</dbReference>
<evidence type="ECO:0000313" key="18">
    <source>
        <dbReference type="Proteomes" id="UP000286271"/>
    </source>
</evidence>
<dbReference type="EMBL" id="QSIQ01000010">
    <property type="protein sequence ID" value="RHD03675.1"/>
    <property type="molecule type" value="Genomic_DNA"/>
</dbReference>
<dbReference type="Proteomes" id="UP000266391">
    <property type="component" value="Unassembled WGS sequence"/>
</dbReference>
<organism evidence="1 10">
    <name type="scientific">Roseburia inulinivorans</name>
    <dbReference type="NCBI Taxonomy" id="360807"/>
    <lineage>
        <taxon>Bacteria</taxon>
        <taxon>Bacillati</taxon>
        <taxon>Bacillota</taxon>
        <taxon>Clostridia</taxon>
        <taxon>Lachnospirales</taxon>
        <taxon>Lachnospiraceae</taxon>
        <taxon>Roseburia</taxon>
    </lineage>
</organism>
<dbReference type="Proteomes" id="UP000283701">
    <property type="component" value="Unassembled WGS sequence"/>
</dbReference>
<accession>A0A0M6WU75</accession>
<gene>
    <name evidence="9" type="ORF">DW654_01420</name>
    <name evidence="8" type="ORF">DW707_08005</name>
    <name evidence="7" type="ORF">DW813_07985</name>
    <name evidence="6" type="ORF">DW914_05805</name>
    <name evidence="5" type="ORF">DWY29_03100</name>
    <name evidence="4" type="ORF">DWY96_04335</name>
    <name evidence="3" type="ORF">ERS852392_01914</name>
    <name evidence="2" type="ORF">ERS852444_01588</name>
    <name evidence="1" type="ORF">RIL183_05551</name>
</gene>
<evidence type="ECO:0000313" key="12">
    <source>
        <dbReference type="Proteomes" id="UP000095453"/>
    </source>
</evidence>
<dbReference type="Proteomes" id="UP000283738">
    <property type="component" value="Unassembled WGS sequence"/>
</dbReference>
<evidence type="ECO:0000313" key="6">
    <source>
        <dbReference type="EMBL" id="RHA90014.1"/>
    </source>
</evidence>